<dbReference type="PANTHER" id="PTHR34472:SF1">
    <property type="entry name" value="SULFUR CARRIER PROTEIN THIS"/>
    <property type="match status" value="1"/>
</dbReference>
<dbReference type="InterPro" id="IPR003749">
    <property type="entry name" value="ThiS/MoaD-like"/>
</dbReference>
<evidence type="ECO:0000313" key="1">
    <source>
        <dbReference type="EMBL" id="EQD44232.1"/>
    </source>
</evidence>
<protein>
    <submittedName>
        <fullName evidence="1">ThiS, thiamine-biosynthesis</fullName>
    </submittedName>
</protein>
<dbReference type="InterPro" id="IPR010035">
    <property type="entry name" value="Thi_S"/>
</dbReference>
<dbReference type="AlphaFoldDB" id="T0ZIG5"/>
<comment type="caution">
    <text evidence="1">The sequence shown here is derived from an EMBL/GenBank/DDBJ whole genome shotgun (WGS) entry which is preliminary data.</text>
</comment>
<dbReference type="EMBL" id="AUZX01011135">
    <property type="protein sequence ID" value="EQD44232.1"/>
    <property type="molecule type" value="Genomic_DNA"/>
</dbReference>
<dbReference type="PANTHER" id="PTHR34472">
    <property type="entry name" value="SULFUR CARRIER PROTEIN THIS"/>
    <property type="match status" value="1"/>
</dbReference>
<dbReference type="Pfam" id="PF02597">
    <property type="entry name" value="ThiS"/>
    <property type="match status" value="1"/>
</dbReference>
<gene>
    <name evidence="1" type="ORF">B1A_15175</name>
</gene>
<accession>T0ZIG5</accession>
<dbReference type="NCBIfam" id="TIGR01683">
    <property type="entry name" value="thiS"/>
    <property type="match status" value="1"/>
</dbReference>
<dbReference type="Gene3D" id="3.10.20.30">
    <property type="match status" value="1"/>
</dbReference>
<dbReference type="InterPro" id="IPR016155">
    <property type="entry name" value="Mopterin_synth/thiamin_S_b"/>
</dbReference>
<reference evidence="1" key="1">
    <citation type="submission" date="2013-08" db="EMBL/GenBank/DDBJ databases">
        <authorList>
            <person name="Mendez C."/>
            <person name="Richter M."/>
            <person name="Ferrer M."/>
            <person name="Sanchez J."/>
        </authorList>
    </citation>
    <scope>NUCLEOTIDE SEQUENCE</scope>
</reference>
<proteinExistence type="predicted"/>
<dbReference type="SUPFAM" id="SSF54285">
    <property type="entry name" value="MoaD/ThiS"/>
    <property type="match status" value="1"/>
</dbReference>
<dbReference type="CDD" id="cd00565">
    <property type="entry name" value="Ubl_ThiS"/>
    <property type="match status" value="1"/>
</dbReference>
<name>T0ZIG5_9ZZZZ</name>
<sequence length="73" mass="7978">MSDSGLFYLNGEPYPVSPGKTVSALLKDLGFSDRQVVVELNLMIVQKEEWDKTEIKDADRLEIIGFVGGGSSS</sequence>
<reference evidence="1" key="2">
    <citation type="journal article" date="2014" name="ISME J.">
        <title>Microbial stratification in low pH oxic and suboxic macroscopic growths along an acid mine drainage.</title>
        <authorList>
            <person name="Mendez-Garcia C."/>
            <person name="Mesa V."/>
            <person name="Sprenger R.R."/>
            <person name="Richter M."/>
            <person name="Diez M.S."/>
            <person name="Solano J."/>
            <person name="Bargiela R."/>
            <person name="Golyshina O.V."/>
            <person name="Manteca A."/>
            <person name="Ramos J.L."/>
            <person name="Gallego J.R."/>
            <person name="Llorente I."/>
            <person name="Martins Dos Santos V.A."/>
            <person name="Jensen O.N."/>
            <person name="Pelaez A.I."/>
            <person name="Sanchez J."/>
            <person name="Ferrer M."/>
        </authorList>
    </citation>
    <scope>NUCLEOTIDE SEQUENCE</scope>
</reference>
<dbReference type="InterPro" id="IPR012675">
    <property type="entry name" value="Beta-grasp_dom_sf"/>
</dbReference>
<organism evidence="1">
    <name type="scientific">mine drainage metagenome</name>
    <dbReference type="NCBI Taxonomy" id="410659"/>
    <lineage>
        <taxon>unclassified sequences</taxon>
        <taxon>metagenomes</taxon>
        <taxon>ecological metagenomes</taxon>
    </lineage>
</organism>